<dbReference type="PANTHER" id="PTHR37326:SF1">
    <property type="entry name" value="BLL3975 PROTEIN"/>
    <property type="match status" value="1"/>
</dbReference>
<gene>
    <name evidence="2" type="ORF">ACFQEU_04230</name>
</gene>
<evidence type="ECO:0000313" key="3">
    <source>
        <dbReference type="Proteomes" id="UP001596442"/>
    </source>
</evidence>
<feature type="non-terminal residue" evidence="2">
    <location>
        <position position="1"/>
    </location>
</feature>
<dbReference type="Proteomes" id="UP001596442">
    <property type="component" value="Unassembled WGS sequence"/>
</dbReference>
<feature type="region of interest" description="Disordered" evidence="1">
    <location>
        <begin position="61"/>
        <end position="88"/>
    </location>
</feature>
<name>A0ABD5S7Z0_9EURY</name>
<feature type="compositionally biased region" description="Basic and acidic residues" evidence="1">
    <location>
        <begin position="68"/>
        <end position="88"/>
    </location>
</feature>
<evidence type="ECO:0000256" key="1">
    <source>
        <dbReference type="SAM" id="MobiDB-lite"/>
    </source>
</evidence>
<dbReference type="PANTHER" id="PTHR37326">
    <property type="entry name" value="BLL3975 PROTEIN"/>
    <property type="match status" value="1"/>
</dbReference>
<dbReference type="RefSeq" id="WP_379779589.1">
    <property type="nucleotide sequence ID" value="NZ_JBHSWW010000034.1"/>
</dbReference>
<organism evidence="2 3">
    <name type="scientific">Halorubrum tibetense</name>
    <dbReference type="NCBI Taxonomy" id="175631"/>
    <lineage>
        <taxon>Archaea</taxon>
        <taxon>Methanobacteriati</taxon>
        <taxon>Methanobacteriota</taxon>
        <taxon>Stenosarchaea group</taxon>
        <taxon>Halobacteria</taxon>
        <taxon>Halobacteriales</taxon>
        <taxon>Haloferacaceae</taxon>
        <taxon>Halorubrum</taxon>
    </lineage>
</organism>
<keyword evidence="3" id="KW-1185">Reference proteome</keyword>
<dbReference type="Gene3D" id="3.40.630.10">
    <property type="entry name" value="Zn peptidases"/>
    <property type="match status" value="2"/>
</dbReference>
<feature type="region of interest" description="Disordered" evidence="1">
    <location>
        <begin position="22"/>
        <end position="46"/>
    </location>
</feature>
<accession>A0ABD5S7Z0</accession>
<protein>
    <submittedName>
        <fullName evidence="2">Succinylglutamate desuccinylase/aspartoacylase family protein</fullName>
    </submittedName>
</protein>
<dbReference type="EMBL" id="JBHSWW010000034">
    <property type="protein sequence ID" value="MFC6752674.1"/>
    <property type="molecule type" value="Genomic_DNA"/>
</dbReference>
<evidence type="ECO:0000313" key="2">
    <source>
        <dbReference type="EMBL" id="MFC6752674.1"/>
    </source>
</evidence>
<proteinExistence type="predicted"/>
<dbReference type="AlphaFoldDB" id="A0ABD5S7Z0"/>
<sequence>DLAGCVVAVPVVSPAGVRRNARHTYYGDEDPNRHFPDADHESARPPALQERIDTRLYEAIVGGNGVGDGDRNAGDRSGDGRSGDDRNVDDRVSADALIDCHTAGVASEPFAIRDRVLYGDRRTEREAEQLAGRLEAIVDAFGFPTLTEYPAAEYVEETLQRSLAGAVLNEAGIPAFTAELGAHSVVDDRLAAGGVAGTMGVVVELGLLDEASIPERVGVPGDHVDPAPVEFPVRRYRGPVTDAAGLVRHRVEAGESFEAGDVLASVVAANGASKEPIRAEHDGYVIARAEGLAVYEGDPITSLAIRDDGELVVPRERGDEGE</sequence>
<comment type="caution">
    <text evidence="2">The sequence shown here is derived from an EMBL/GenBank/DDBJ whole genome shotgun (WGS) entry which is preliminary data.</text>
</comment>
<dbReference type="InterPro" id="IPR053138">
    <property type="entry name" value="N-alpha-Ac-DABA_deacetylase"/>
</dbReference>
<feature type="compositionally biased region" description="Basic and acidic residues" evidence="1">
    <location>
        <begin position="30"/>
        <end position="43"/>
    </location>
</feature>
<reference evidence="2 3" key="1">
    <citation type="journal article" date="2019" name="Int. J. Syst. Evol. Microbiol.">
        <title>The Global Catalogue of Microorganisms (GCM) 10K type strain sequencing project: providing services to taxonomists for standard genome sequencing and annotation.</title>
        <authorList>
            <consortium name="The Broad Institute Genomics Platform"/>
            <consortium name="The Broad Institute Genome Sequencing Center for Infectious Disease"/>
            <person name="Wu L."/>
            <person name="Ma J."/>
        </authorList>
    </citation>
    <scope>NUCLEOTIDE SEQUENCE [LARGE SCALE GENOMIC DNA]</scope>
    <source>
        <strain evidence="2 3">CGMCC 1.3239</strain>
    </source>
</reference>
<dbReference type="SUPFAM" id="SSF53187">
    <property type="entry name" value="Zn-dependent exopeptidases"/>
    <property type="match status" value="1"/>
</dbReference>